<dbReference type="PROSITE" id="PS50297">
    <property type="entry name" value="ANK_REP_REGION"/>
    <property type="match status" value="1"/>
</dbReference>
<feature type="repeat" description="ANK" evidence="3">
    <location>
        <begin position="34"/>
        <end position="66"/>
    </location>
</feature>
<accession>A0A2S6GN48</accession>
<dbReference type="SMART" id="SM00248">
    <property type="entry name" value="ANK"/>
    <property type="match status" value="2"/>
</dbReference>
<keyword evidence="2 3" id="KW-0040">ANK repeat</keyword>
<dbReference type="OrthoDB" id="5569961at2"/>
<dbReference type="PANTHER" id="PTHR24171:SF8">
    <property type="entry name" value="BRCA1-ASSOCIATED RING DOMAIN PROTEIN 1"/>
    <property type="match status" value="1"/>
</dbReference>
<dbReference type="RefSeq" id="WP_104425035.1">
    <property type="nucleotide sequence ID" value="NZ_PTIY01000016.1"/>
</dbReference>
<keyword evidence="5" id="KW-1185">Reference proteome</keyword>
<gene>
    <name evidence="4" type="ORF">B0F88_11659</name>
</gene>
<dbReference type="GO" id="GO:0004842">
    <property type="term" value="F:ubiquitin-protein transferase activity"/>
    <property type="evidence" value="ECO:0007669"/>
    <property type="project" value="TreeGrafter"/>
</dbReference>
<evidence type="ECO:0000256" key="2">
    <source>
        <dbReference type="ARBA" id="ARBA00023043"/>
    </source>
</evidence>
<organism evidence="4 5">
    <name type="scientific">Methylobacter tundripaludum</name>
    <dbReference type="NCBI Taxonomy" id="173365"/>
    <lineage>
        <taxon>Bacteria</taxon>
        <taxon>Pseudomonadati</taxon>
        <taxon>Pseudomonadota</taxon>
        <taxon>Gammaproteobacteria</taxon>
        <taxon>Methylococcales</taxon>
        <taxon>Methylococcaceae</taxon>
        <taxon>Methylobacter</taxon>
    </lineage>
</organism>
<dbReference type="Pfam" id="PF12796">
    <property type="entry name" value="Ank_2"/>
    <property type="match status" value="1"/>
</dbReference>
<sequence>MNQLQLIDAAKAGDIYWVQSLIETGEDLEQKDDYGWTALNWAAGCGNLAIVRTLLEAGANAVNSGRDLRTPYRIALAAAQVEVAALLQQAEQNSGMKPESPERPYCKAYPVKAFDSNPVGWQARPALADDAVVYLHQDFSVTTSMWHGEGVLFDRVSDAWQSYCRDILGFYVPTDLELATDYRQCKPQ</sequence>
<dbReference type="AlphaFoldDB" id="A0A2S6GN48"/>
<comment type="caution">
    <text evidence="4">The sequence shown here is derived from an EMBL/GenBank/DDBJ whole genome shotgun (WGS) entry which is preliminary data.</text>
</comment>
<dbReference type="PANTHER" id="PTHR24171">
    <property type="entry name" value="ANKYRIN REPEAT DOMAIN-CONTAINING PROTEIN 39-RELATED"/>
    <property type="match status" value="1"/>
</dbReference>
<dbReference type="PROSITE" id="PS50088">
    <property type="entry name" value="ANK_REPEAT"/>
    <property type="match status" value="1"/>
</dbReference>
<dbReference type="GO" id="GO:0085020">
    <property type="term" value="P:protein K6-linked ubiquitination"/>
    <property type="evidence" value="ECO:0007669"/>
    <property type="project" value="TreeGrafter"/>
</dbReference>
<evidence type="ECO:0000313" key="4">
    <source>
        <dbReference type="EMBL" id="PPK66610.1"/>
    </source>
</evidence>
<evidence type="ECO:0000313" key="5">
    <source>
        <dbReference type="Proteomes" id="UP000238071"/>
    </source>
</evidence>
<proteinExistence type="predicted"/>
<keyword evidence="1" id="KW-0677">Repeat</keyword>
<evidence type="ECO:0000256" key="3">
    <source>
        <dbReference type="PROSITE-ProRule" id="PRU00023"/>
    </source>
</evidence>
<dbReference type="Gene3D" id="1.25.40.20">
    <property type="entry name" value="Ankyrin repeat-containing domain"/>
    <property type="match status" value="1"/>
</dbReference>
<name>A0A2S6GN48_9GAMM</name>
<reference evidence="4 5" key="1">
    <citation type="submission" date="2018-02" db="EMBL/GenBank/DDBJ databases">
        <title>Subsurface microbial communities from deep shales in Ohio and West Virginia, USA.</title>
        <authorList>
            <person name="Wrighton K."/>
        </authorList>
    </citation>
    <scope>NUCLEOTIDE SEQUENCE [LARGE SCALE GENOMIC DNA]</scope>
    <source>
        <strain evidence="4 5">OWC-G53F</strain>
    </source>
</reference>
<dbReference type="InterPro" id="IPR002110">
    <property type="entry name" value="Ankyrin_rpt"/>
</dbReference>
<dbReference type="SUPFAM" id="SSF48403">
    <property type="entry name" value="Ankyrin repeat"/>
    <property type="match status" value="1"/>
</dbReference>
<evidence type="ECO:0000256" key="1">
    <source>
        <dbReference type="ARBA" id="ARBA00022737"/>
    </source>
</evidence>
<dbReference type="Proteomes" id="UP000238071">
    <property type="component" value="Unassembled WGS sequence"/>
</dbReference>
<dbReference type="InterPro" id="IPR036770">
    <property type="entry name" value="Ankyrin_rpt-contain_sf"/>
</dbReference>
<dbReference type="EMBL" id="PTIY01000016">
    <property type="protein sequence ID" value="PPK66610.1"/>
    <property type="molecule type" value="Genomic_DNA"/>
</dbReference>
<protein>
    <submittedName>
        <fullName evidence="4">Ankyrin repeat protein</fullName>
    </submittedName>
</protein>